<dbReference type="Proteomes" id="UP000093000">
    <property type="component" value="Unassembled WGS sequence"/>
</dbReference>
<comment type="caution">
    <text evidence="4">The sequence shown here is derived from an EMBL/GenBank/DDBJ whole genome shotgun (WGS) entry which is preliminary data.</text>
</comment>
<dbReference type="InterPro" id="IPR051248">
    <property type="entry name" value="UPF0507/Ank_repeat_27"/>
</dbReference>
<dbReference type="OrthoDB" id="411646at2759"/>
<dbReference type="GO" id="GO:0005886">
    <property type="term" value="C:plasma membrane"/>
    <property type="evidence" value="ECO:0007669"/>
    <property type="project" value="TreeGrafter"/>
</dbReference>
<dbReference type="GO" id="GO:0005770">
    <property type="term" value="C:late endosome"/>
    <property type="evidence" value="ECO:0007669"/>
    <property type="project" value="TreeGrafter"/>
</dbReference>
<feature type="domain" description="VPS9" evidence="3">
    <location>
        <begin position="285"/>
        <end position="451"/>
    </location>
</feature>
<feature type="compositionally biased region" description="Low complexity" evidence="2">
    <location>
        <begin position="455"/>
        <end position="474"/>
    </location>
</feature>
<dbReference type="GO" id="GO:0030133">
    <property type="term" value="C:transport vesicle"/>
    <property type="evidence" value="ECO:0007669"/>
    <property type="project" value="TreeGrafter"/>
</dbReference>
<gene>
    <name evidence="4" type="ORF">A0J61_08989</name>
</gene>
<dbReference type="Pfam" id="PF02204">
    <property type="entry name" value="VPS9"/>
    <property type="match status" value="1"/>
</dbReference>
<dbReference type="InParanoid" id="A0A1C7N2V9"/>
<keyword evidence="5" id="KW-1185">Reference proteome</keyword>
<feature type="compositionally biased region" description="Acidic residues" evidence="2">
    <location>
        <begin position="513"/>
        <end position="523"/>
    </location>
</feature>
<organism evidence="4 5">
    <name type="scientific">Choanephora cucurbitarum</name>
    <dbReference type="NCBI Taxonomy" id="101091"/>
    <lineage>
        <taxon>Eukaryota</taxon>
        <taxon>Fungi</taxon>
        <taxon>Fungi incertae sedis</taxon>
        <taxon>Mucoromycota</taxon>
        <taxon>Mucoromycotina</taxon>
        <taxon>Mucoromycetes</taxon>
        <taxon>Mucorales</taxon>
        <taxon>Mucorineae</taxon>
        <taxon>Choanephoraceae</taxon>
        <taxon>Choanephoroideae</taxon>
        <taxon>Choanephora</taxon>
    </lineage>
</organism>
<dbReference type="EMBL" id="LUGH01000750">
    <property type="protein sequence ID" value="OBZ82959.1"/>
    <property type="molecule type" value="Genomic_DNA"/>
</dbReference>
<dbReference type="SUPFAM" id="SSF109993">
    <property type="entry name" value="VPS9 domain"/>
    <property type="match status" value="1"/>
</dbReference>
<dbReference type="PANTHER" id="PTHR24170:SF1">
    <property type="entry name" value="DOMAIN PROTEIN, PUTATIVE (AFU_ORTHOLOGUE AFUA_1G09870)-RELATED"/>
    <property type="match status" value="1"/>
</dbReference>
<evidence type="ECO:0000256" key="2">
    <source>
        <dbReference type="SAM" id="MobiDB-lite"/>
    </source>
</evidence>
<dbReference type="GO" id="GO:0005085">
    <property type="term" value="F:guanyl-nucleotide exchange factor activity"/>
    <property type="evidence" value="ECO:0007669"/>
    <property type="project" value="TreeGrafter"/>
</dbReference>
<evidence type="ECO:0000256" key="1">
    <source>
        <dbReference type="ARBA" id="ARBA00007428"/>
    </source>
</evidence>
<dbReference type="PROSITE" id="PS51205">
    <property type="entry name" value="VPS9"/>
    <property type="match status" value="1"/>
</dbReference>
<reference evidence="4 5" key="1">
    <citation type="submission" date="2016-03" db="EMBL/GenBank/DDBJ databases">
        <title>Choanephora cucurbitarum.</title>
        <authorList>
            <person name="Min B."/>
            <person name="Park H."/>
            <person name="Park J.-H."/>
            <person name="Shin H.-D."/>
            <person name="Choi I.-G."/>
        </authorList>
    </citation>
    <scope>NUCLEOTIDE SEQUENCE [LARGE SCALE GENOMIC DNA]</scope>
    <source>
        <strain evidence="4 5">KUS-F28377</strain>
    </source>
</reference>
<evidence type="ECO:0000313" key="5">
    <source>
        <dbReference type="Proteomes" id="UP000093000"/>
    </source>
</evidence>
<dbReference type="AlphaFoldDB" id="A0A1C7N2V9"/>
<proteinExistence type="inferred from homology"/>
<dbReference type="GO" id="GO:0005769">
    <property type="term" value="C:early endosome"/>
    <property type="evidence" value="ECO:0007669"/>
    <property type="project" value="TreeGrafter"/>
</dbReference>
<dbReference type="InterPro" id="IPR003123">
    <property type="entry name" value="VPS9"/>
</dbReference>
<dbReference type="GO" id="GO:0097422">
    <property type="term" value="C:tubular endosome"/>
    <property type="evidence" value="ECO:0007669"/>
    <property type="project" value="TreeGrafter"/>
</dbReference>
<feature type="compositionally biased region" description="Low complexity" evidence="2">
    <location>
        <begin position="525"/>
        <end position="539"/>
    </location>
</feature>
<dbReference type="PANTHER" id="PTHR24170">
    <property type="entry name" value="ANKYRIN REPEAT DOMAIN-CONTAINING PROTEIN 27"/>
    <property type="match status" value="1"/>
</dbReference>
<dbReference type="InterPro" id="IPR037191">
    <property type="entry name" value="VPS9_dom_sf"/>
</dbReference>
<protein>
    <recommendedName>
        <fullName evidence="3">VPS9 domain-containing protein</fullName>
    </recommendedName>
</protein>
<feature type="compositionally biased region" description="Polar residues" evidence="2">
    <location>
        <begin position="493"/>
        <end position="505"/>
    </location>
</feature>
<feature type="region of interest" description="Disordered" evidence="2">
    <location>
        <begin position="455"/>
        <end position="541"/>
    </location>
</feature>
<accession>A0A1C7N2V9</accession>
<dbReference type="STRING" id="101091.A0A1C7N2V9"/>
<dbReference type="GO" id="GO:0000149">
    <property type="term" value="F:SNARE binding"/>
    <property type="evidence" value="ECO:0007669"/>
    <property type="project" value="TreeGrafter"/>
</dbReference>
<sequence length="708" mass="80730">MTLSFFNTSAGKKNKSAIVLNEASASYPRLASLMQTNNKSTTPEPLEPEEVDENFFYKHITTHFHSLFCDSAVVCIPHSKSIQGLVITKDIIESHCFQRSPFYCNQFVATKQRQKIIALEFPIITTIFGFKEQRTVNIMAEETVYLKKKKIRLISIDRLLEGNPSTRQHHQQHAITIPPNRNSRTDLEFLNMFSENLEALYELRLAIQEFTDSYVYIKGFNRDTVERIQHMYMKTYRTILERNTLLQNSCRIPSEHDRFLELVENVVMGFLHKKIWVHTLQSLLASQDSYLDHICDCYDTVELSQYSLRHPISEMRASHFRKAIDCFQRIDCGSSNLVEPYESTLKHLAFTPLEKLEVVKSTLELISSAVADYIEQEPSNHSDSSVTADEMIPLLAFVIVQSNVSRIASSIYYMQYYRLARMIEGSAYSFVVTTIKSAIEFLKGDPLFILHNPNLTHHSPSSRTRSTSLGSTITKQKHLSQPSYRTQHRKTQSADLYNLISNTVDSPPFGPDDTMDDTDEDDLYNSSNTSSHSNSRRNSAILRPYMVLPRHHEDRKSLDIPHDWLTPQPQPQPQQTNKMIPSRTLAATKPMIQTTFPKISNSTPLCTEEEESALDMPKLGRSLSASTVVKSQQKKATPPTVINLRDRVSFDGMQRPASICLDTRSLHSIEDSAEDQEELMGDFLMGLSKLDGNVVGGRSGSFKTFKRP</sequence>
<name>A0A1C7N2V9_9FUNG</name>
<evidence type="ECO:0000259" key="3">
    <source>
        <dbReference type="PROSITE" id="PS51205"/>
    </source>
</evidence>
<dbReference type="GO" id="GO:0045022">
    <property type="term" value="P:early endosome to late endosome transport"/>
    <property type="evidence" value="ECO:0007669"/>
    <property type="project" value="TreeGrafter"/>
</dbReference>
<dbReference type="Gene3D" id="1.20.1050.80">
    <property type="entry name" value="VPS9 domain"/>
    <property type="match status" value="1"/>
</dbReference>
<evidence type="ECO:0000313" key="4">
    <source>
        <dbReference type="EMBL" id="OBZ82959.1"/>
    </source>
</evidence>
<comment type="similarity">
    <text evidence="1">Belongs to the UPF0507 family.</text>
</comment>
<dbReference type="SMART" id="SM00167">
    <property type="entry name" value="VPS9"/>
    <property type="match status" value="1"/>
</dbReference>